<organism evidence="1 2">
    <name type="scientific">Carboxylicivirga linearis</name>
    <dbReference type="NCBI Taxonomy" id="1628157"/>
    <lineage>
        <taxon>Bacteria</taxon>
        <taxon>Pseudomonadati</taxon>
        <taxon>Bacteroidota</taxon>
        <taxon>Bacteroidia</taxon>
        <taxon>Marinilabiliales</taxon>
        <taxon>Marinilabiliaceae</taxon>
        <taxon>Carboxylicivirga</taxon>
    </lineage>
</organism>
<evidence type="ECO:0000313" key="1">
    <source>
        <dbReference type="EMBL" id="MBS2098010.1"/>
    </source>
</evidence>
<proteinExistence type="predicted"/>
<dbReference type="SUPFAM" id="SSF109998">
    <property type="entry name" value="Triger factor/SurA peptide-binding domain-like"/>
    <property type="match status" value="1"/>
</dbReference>
<dbReference type="Proteomes" id="UP000708576">
    <property type="component" value="Unassembled WGS sequence"/>
</dbReference>
<evidence type="ECO:0008006" key="3">
    <source>
        <dbReference type="Google" id="ProtNLM"/>
    </source>
</evidence>
<name>A0ABS5JT05_9BACT</name>
<dbReference type="EMBL" id="JAGUCO010000003">
    <property type="protein sequence ID" value="MBS2098010.1"/>
    <property type="molecule type" value="Genomic_DNA"/>
</dbReference>
<gene>
    <name evidence="1" type="ORF">KEM10_06925</name>
</gene>
<keyword evidence="2" id="KW-1185">Reference proteome</keyword>
<dbReference type="RefSeq" id="WP_212215228.1">
    <property type="nucleotide sequence ID" value="NZ_JAGUCO010000003.1"/>
</dbReference>
<sequence length="286" mass="33830">MRYSFQYLLFTIITIGALFQGCQSKPDNEASRPLVSVGNRQLTIGMVSSAVPNHLSAEDSIVFVQDYINRWIRSELLLRKAELNLNPKEKNVEQLLEEYRRSLLIHKYQQKLLAQKFTPFITSSEIKKWYEDMEDNFRLEDVIIKGVFVTVPKTAPNINTLEKLYRSDDQEDLVKLETYCFQNAKKYEIFLDQWLPMEDINIALPEPIKRTDQFVKYNKFYKTSDSLNQYFLSIKEYKLPSELAPIEYVEEKIKAVLVNKKRLEFLKQLENDLYEEGLDKKSVKFY</sequence>
<accession>A0ABS5JT05</accession>
<reference evidence="1 2" key="1">
    <citation type="journal article" date="2015" name="Int. J. Syst. Evol. Microbiol.">
        <title>Carboxylicivirga linearis sp. nov., isolated from a sea cucumber culture pond.</title>
        <authorList>
            <person name="Wang F.Q."/>
            <person name="Zhou Y.X."/>
            <person name="Lin X.Z."/>
            <person name="Chen G.J."/>
            <person name="Du Z.J."/>
        </authorList>
    </citation>
    <scope>NUCLEOTIDE SEQUENCE [LARGE SCALE GENOMIC DNA]</scope>
    <source>
        <strain evidence="1 2">FB218</strain>
    </source>
</reference>
<dbReference type="InterPro" id="IPR027304">
    <property type="entry name" value="Trigger_fact/SurA_dom_sf"/>
</dbReference>
<comment type="caution">
    <text evidence="1">The sequence shown here is derived from an EMBL/GenBank/DDBJ whole genome shotgun (WGS) entry which is preliminary data.</text>
</comment>
<dbReference type="PROSITE" id="PS51257">
    <property type="entry name" value="PROKAR_LIPOPROTEIN"/>
    <property type="match status" value="1"/>
</dbReference>
<evidence type="ECO:0000313" key="2">
    <source>
        <dbReference type="Proteomes" id="UP000708576"/>
    </source>
</evidence>
<protein>
    <recommendedName>
        <fullName evidence="3">Peptidyl-prolyl cis-trans isomerase</fullName>
    </recommendedName>
</protein>